<keyword evidence="1" id="KW-1133">Transmembrane helix</keyword>
<feature type="transmembrane region" description="Helical" evidence="1">
    <location>
        <begin position="172"/>
        <end position="191"/>
    </location>
</feature>
<proteinExistence type="predicted"/>
<feature type="transmembrane region" description="Helical" evidence="1">
    <location>
        <begin position="536"/>
        <end position="557"/>
    </location>
</feature>
<feature type="transmembrane region" description="Helical" evidence="1">
    <location>
        <begin position="483"/>
        <end position="507"/>
    </location>
</feature>
<feature type="transmembrane region" description="Helical" evidence="1">
    <location>
        <begin position="421"/>
        <end position="439"/>
    </location>
</feature>
<feature type="transmembrane region" description="Helical" evidence="1">
    <location>
        <begin position="114"/>
        <end position="130"/>
    </location>
</feature>
<dbReference type="Proteomes" id="UP001500227">
    <property type="component" value="Unassembled WGS sequence"/>
</dbReference>
<keyword evidence="4" id="KW-1185">Reference proteome</keyword>
<feature type="transmembrane region" description="Helical" evidence="1">
    <location>
        <begin position="281"/>
        <end position="299"/>
    </location>
</feature>
<feature type="transmembrane region" description="Helical" evidence="1">
    <location>
        <begin position="320"/>
        <end position="341"/>
    </location>
</feature>
<feature type="transmembrane region" description="Helical" evidence="1">
    <location>
        <begin position="135"/>
        <end position="152"/>
    </location>
</feature>
<protein>
    <submittedName>
        <fullName evidence="3">GDYXXLXY domain-containing protein</fullName>
    </submittedName>
</protein>
<keyword evidence="1" id="KW-0472">Membrane</keyword>
<keyword evidence="1" id="KW-0812">Transmembrane</keyword>
<reference evidence="4" key="1">
    <citation type="journal article" date="2019" name="Int. J. Syst. Evol. Microbiol.">
        <title>The Global Catalogue of Microorganisms (GCM) 10K type strain sequencing project: providing services to taxonomists for standard genome sequencing and annotation.</title>
        <authorList>
            <consortium name="The Broad Institute Genomics Platform"/>
            <consortium name="The Broad Institute Genome Sequencing Center for Infectious Disease"/>
            <person name="Wu L."/>
            <person name="Ma J."/>
        </authorList>
    </citation>
    <scope>NUCLEOTIDE SEQUENCE [LARGE SCALE GENOMIC DNA]</scope>
    <source>
        <strain evidence="4">JCM 18423</strain>
    </source>
</reference>
<feature type="transmembrane region" description="Helical" evidence="1">
    <location>
        <begin position="50"/>
        <end position="69"/>
    </location>
</feature>
<evidence type="ECO:0000313" key="3">
    <source>
        <dbReference type="EMBL" id="GAA5091227.1"/>
    </source>
</evidence>
<feature type="transmembrane region" description="Helical" evidence="1">
    <location>
        <begin position="203"/>
        <end position="223"/>
    </location>
</feature>
<dbReference type="Pfam" id="PF09925">
    <property type="entry name" value="DUF2157"/>
    <property type="match status" value="1"/>
</dbReference>
<feature type="transmembrane region" description="Helical" evidence="1">
    <location>
        <begin position="451"/>
        <end position="471"/>
    </location>
</feature>
<feature type="transmembrane region" description="Helical" evidence="1">
    <location>
        <begin position="81"/>
        <end position="102"/>
    </location>
</feature>
<organism evidence="3 4">
    <name type="scientific">Paenalcaligenes hermetiae</name>
    <dbReference type="NCBI Taxonomy" id="1157987"/>
    <lineage>
        <taxon>Bacteria</taxon>
        <taxon>Pseudomonadati</taxon>
        <taxon>Pseudomonadota</taxon>
        <taxon>Betaproteobacteria</taxon>
        <taxon>Burkholderiales</taxon>
        <taxon>Alcaligenaceae</taxon>
        <taxon>Paenalcaligenes</taxon>
    </lineage>
</organism>
<dbReference type="InterPro" id="IPR018677">
    <property type="entry name" value="DUF2157"/>
</dbReference>
<feature type="transmembrane region" description="Helical" evidence="1">
    <location>
        <begin position="648"/>
        <end position="669"/>
    </location>
</feature>
<dbReference type="InterPro" id="IPR025833">
    <property type="entry name" value="GDYXXLXY"/>
</dbReference>
<feature type="transmembrane region" description="Helical" evidence="1">
    <location>
        <begin position="370"/>
        <end position="390"/>
    </location>
</feature>
<feature type="transmembrane region" description="Helical" evidence="1">
    <location>
        <begin position="253"/>
        <end position="275"/>
    </location>
</feature>
<gene>
    <name evidence="3" type="ORF">GCM10023337_16810</name>
</gene>
<dbReference type="RefSeq" id="WP_345371016.1">
    <property type="nucleotide sequence ID" value="NZ_BAABKD010000009.1"/>
</dbReference>
<feature type="transmembrane region" description="Helical" evidence="1">
    <location>
        <begin position="347"/>
        <end position="363"/>
    </location>
</feature>
<feature type="transmembrane region" description="Helical" evidence="1">
    <location>
        <begin position="605"/>
        <end position="622"/>
    </location>
</feature>
<evidence type="ECO:0000313" key="4">
    <source>
        <dbReference type="Proteomes" id="UP001500227"/>
    </source>
</evidence>
<dbReference type="EMBL" id="BAABKD010000009">
    <property type="protein sequence ID" value="GAA5091227.1"/>
    <property type="molecule type" value="Genomic_DNA"/>
</dbReference>
<feature type="transmembrane region" description="Helical" evidence="1">
    <location>
        <begin position="229"/>
        <end position="246"/>
    </location>
</feature>
<dbReference type="Pfam" id="PF14345">
    <property type="entry name" value="GDYXXLXY"/>
    <property type="match status" value="1"/>
</dbReference>
<feature type="transmembrane region" description="Helical" evidence="1">
    <location>
        <begin position="20"/>
        <end position="44"/>
    </location>
</feature>
<feature type="transmembrane region" description="Helical" evidence="1">
    <location>
        <begin position="396"/>
        <end position="414"/>
    </location>
</feature>
<feature type="domain" description="DUF2157" evidence="2">
    <location>
        <begin position="25"/>
        <end position="134"/>
    </location>
</feature>
<feature type="transmembrane region" description="Helical" evidence="1">
    <location>
        <begin position="577"/>
        <end position="596"/>
    </location>
</feature>
<comment type="caution">
    <text evidence="3">The sequence shown here is derived from an EMBL/GenBank/DDBJ whole genome shotgun (WGS) entry which is preliminary data.</text>
</comment>
<accession>A0ABP9M7Y3</accession>
<evidence type="ECO:0000259" key="2">
    <source>
        <dbReference type="Pfam" id="PF09925"/>
    </source>
</evidence>
<name>A0ABP9M7Y3_9BURK</name>
<sequence>MQVKVLKGSILDRPEWKQFLSASSLLLAAVLLGSALIMAIAANWLSWPKVGRVALLQGTITVFVFLAWYRAQQVPTDWSRALSLSSMGLALAAIAVGGLLALIGQSYQTGADPWQLFAVWALLLLPWLVVTRSLFIILIVLLLTNVAVFLFLEVDPAWGGFALLLTPNSSYELILIALNGVFLALSHWAAPYYRDPYLLVRRLAAFLLMSAVVFWQSMAWLYQNTYMEWQNGISLLILGALGAWYLRRQQDLVAGAIFYGGFYIVALGFFVVTIGVWTSSVVLLFVFCAAVGWGLIWDLRRVWHNTEPSSHQKEPWFLRAFYLVVQHIVVMFFLLMFWMLFGVVSPLFIHLYLLVALGIIIYIQKNPNKWLQDLPLFLWLSSVFLAVVSLDVLTQPSWGVIGWLVALNGVVYAVSDSRWTLRFSSALMALGIIVNGIFWSLDQVWEYWADYSDVVLTGLFLGWLLLAWVMAQKTRWQQNLSPLWWAWGTLLVGGGLLSVDFPAIGGVEVTLQRLRWAVSAAVPAVFAYVLWRQYAWVWVIGGSLLLAIVSMVWLWAVPLANLALIAWLWSYARRDHVLLWCAGIVFLFALGGHYYAQDRLLITKAMELALAGAVLALITWLLRDDRTKLEGTTGLANKDLGKKTNVRLGLGLIVGWGLILSVSGLDVWAKEKLLAEGQSVVLKLAPVDPRALMQGDYMALSFEVDRWLRQLPDAQAPRSSLSAKTLNVYVRPNAQGVAQLVAVQKPLGKDVWWWDEHLQQWGSPSQGENGLEQTQVVQLKYKKGRWLPSGIDAWFFPEGQAAYFAQAQYGEFKVTPTGKALLYQLLDEKAQPLTAP</sequence>
<evidence type="ECO:0000256" key="1">
    <source>
        <dbReference type="SAM" id="Phobius"/>
    </source>
</evidence>